<dbReference type="GO" id="GO:0004519">
    <property type="term" value="F:endonuclease activity"/>
    <property type="evidence" value="ECO:0007669"/>
    <property type="project" value="InterPro"/>
</dbReference>
<dbReference type="Pfam" id="PF02720">
    <property type="entry name" value="DUF222"/>
    <property type="match status" value="1"/>
</dbReference>
<dbReference type="GO" id="GO:0003676">
    <property type="term" value="F:nucleic acid binding"/>
    <property type="evidence" value="ECO:0007669"/>
    <property type="project" value="InterPro"/>
</dbReference>
<dbReference type="RefSeq" id="WP_021011778.1">
    <property type="nucleotide sequence ID" value="NZ_ASHR01000043.1"/>
</dbReference>
<dbReference type="InterPro" id="IPR002711">
    <property type="entry name" value="HNH"/>
</dbReference>
<name>U1MMA7_9MICO</name>
<organism evidence="4 5">
    <name type="scientific">Agrococcus pavilionensis RW1</name>
    <dbReference type="NCBI Taxonomy" id="1330458"/>
    <lineage>
        <taxon>Bacteria</taxon>
        <taxon>Bacillati</taxon>
        <taxon>Actinomycetota</taxon>
        <taxon>Actinomycetes</taxon>
        <taxon>Micrococcales</taxon>
        <taxon>Microbacteriaceae</taxon>
        <taxon>Agrococcus</taxon>
    </lineage>
</organism>
<dbReference type="InterPro" id="IPR003615">
    <property type="entry name" value="HNH_nuc"/>
</dbReference>
<dbReference type="Proteomes" id="UP000016462">
    <property type="component" value="Unassembled WGS sequence"/>
</dbReference>
<evidence type="ECO:0000313" key="4">
    <source>
        <dbReference type="EMBL" id="ERG63021.1"/>
    </source>
</evidence>
<proteinExistence type="inferred from homology"/>
<dbReference type="Pfam" id="PF01844">
    <property type="entry name" value="HNH"/>
    <property type="match status" value="1"/>
</dbReference>
<accession>U1MMA7</accession>
<feature type="domain" description="HNH nuclease" evidence="3">
    <location>
        <begin position="389"/>
        <end position="441"/>
    </location>
</feature>
<dbReference type="OrthoDB" id="3261064at2"/>
<evidence type="ECO:0000256" key="1">
    <source>
        <dbReference type="ARBA" id="ARBA00023450"/>
    </source>
</evidence>
<dbReference type="EMBL" id="ASHR01000043">
    <property type="protein sequence ID" value="ERG63021.1"/>
    <property type="molecule type" value="Genomic_DNA"/>
</dbReference>
<comment type="caution">
    <text evidence="4">The sequence shown here is derived from an EMBL/GenBank/DDBJ whole genome shotgun (WGS) entry which is preliminary data.</text>
</comment>
<comment type="similarity">
    <text evidence="1">Belongs to the Rv1128c/1148c/1588c/1702c/1945/3466 family.</text>
</comment>
<sequence>MDEWSGLDAEEYIASIRAGAIDPRGRTADELEEELAAYDRDWAERLARLSDAEVEQVIAGRMEVPPLPGTVPAAERPESVRRQEALAGRIRAIEQRRARLEAEHREVLAAELQHLRDAGGDVGMAVKESASILAAELRLSDRAMERRLVEAWTTVTDLPAAHASHKAGRITGTHLRAIEQATEALRTDPAVDPADRARVEAELVEIAERVTPSQLRSRARRIVDRAMAEPLQRRHDRAVEQRRAWVEDHDDGVSTLSLSGPSVTIHGAFNRTTDAARGKPKDDPRTFDQYRFDALMETLLTGQTPDDLHRINPISATVTITIPATELLKQTDDEDEPQLRFSGALEGGALVDAATVRALASETITWERLFLHPVTGVPVAVDTYKPNRAMRRWLQRRDGRCRWPGCTNRVSRADADHTIAHADGGPTSIRNLAHLCRRHHLMKHATAWTVRQLDQGVLEWTSPTGKIYLDEPEPAGPAFVDRGVDIWDLTSDQPARCTASDPPWAHLKDCTCDLTGAAR</sequence>
<feature type="coiled-coil region" evidence="2">
    <location>
        <begin position="83"/>
        <end position="110"/>
    </location>
</feature>
<dbReference type="Gene3D" id="1.10.30.50">
    <property type="match status" value="1"/>
</dbReference>
<reference evidence="4 5" key="1">
    <citation type="journal article" date="2013" name="Genome Announc.">
        <title>First draft genome sequence from a member of the genus agrococcus, isolated from modern microbialites.</title>
        <authorList>
            <person name="White R.A.III."/>
            <person name="Grassa C.J."/>
            <person name="Suttle C.A."/>
        </authorList>
    </citation>
    <scope>NUCLEOTIDE SEQUENCE [LARGE SCALE GENOMIC DNA]</scope>
    <source>
        <strain evidence="4 5">RW1</strain>
    </source>
</reference>
<dbReference type="GO" id="GO:0008270">
    <property type="term" value="F:zinc ion binding"/>
    <property type="evidence" value="ECO:0007669"/>
    <property type="project" value="InterPro"/>
</dbReference>
<dbReference type="SMART" id="SM00507">
    <property type="entry name" value="HNHc"/>
    <property type="match status" value="1"/>
</dbReference>
<keyword evidence="5" id="KW-1185">Reference proteome</keyword>
<protein>
    <recommendedName>
        <fullName evidence="3">HNH nuclease domain-containing protein</fullName>
    </recommendedName>
</protein>
<dbReference type="CDD" id="cd00085">
    <property type="entry name" value="HNHc"/>
    <property type="match status" value="1"/>
</dbReference>
<keyword evidence="2" id="KW-0175">Coiled coil</keyword>
<gene>
    <name evidence="4" type="ORF">L332_00905</name>
</gene>
<evidence type="ECO:0000256" key="2">
    <source>
        <dbReference type="SAM" id="Coils"/>
    </source>
</evidence>
<evidence type="ECO:0000259" key="3">
    <source>
        <dbReference type="SMART" id="SM00507"/>
    </source>
</evidence>
<evidence type="ECO:0000313" key="5">
    <source>
        <dbReference type="Proteomes" id="UP000016462"/>
    </source>
</evidence>
<dbReference type="AlphaFoldDB" id="U1MMA7"/>
<dbReference type="InterPro" id="IPR003870">
    <property type="entry name" value="DUF222"/>
</dbReference>